<dbReference type="SMART" id="SM00184">
    <property type="entry name" value="RING"/>
    <property type="match status" value="1"/>
</dbReference>
<dbReference type="CDD" id="cd16673">
    <property type="entry name" value="RING-H2_RNF6"/>
    <property type="match status" value="1"/>
</dbReference>
<dbReference type="GO" id="GO:0005634">
    <property type="term" value="C:nucleus"/>
    <property type="evidence" value="ECO:0007669"/>
    <property type="project" value="UniProtKB-SubCell"/>
</dbReference>
<feature type="compositionally biased region" description="Low complexity" evidence="13">
    <location>
        <begin position="349"/>
        <end position="358"/>
    </location>
</feature>
<keyword evidence="9" id="KW-0862">Zinc</keyword>
<dbReference type="EMBL" id="JAGKHQ010000001">
    <property type="protein sequence ID" value="KAG7526270.1"/>
    <property type="molecule type" value="Genomic_DNA"/>
</dbReference>
<dbReference type="Pfam" id="PF25914">
    <property type="entry name" value="RNF6_N"/>
    <property type="match status" value="1"/>
</dbReference>
<dbReference type="FunFam" id="3.30.40.10:FF:000054">
    <property type="entry name" value="E3 ubiquitin-protein ligase RLIM isoform X1"/>
    <property type="match status" value="1"/>
</dbReference>
<feature type="compositionally biased region" description="Basic residues" evidence="13">
    <location>
        <begin position="441"/>
        <end position="451"/>
    </location>
</feature>
<evidence type="ECO:0000256" key="1">
    <source>
        <dbReference type="ARBA" id="ARBA00000900"/>
    </source>
</evidence>
<evidence type="ECO:0000313" key="16">
    <source>
        <dbReference type="Proteomes" id="UP000693946"/>
    </source>
</evidence>
<gene>
    <name evidence="15" type="ORF">JOB18_038246</name>
</gene>
<comment type="subcellular location">
    <subcellularLocation>
        <location evidence="2">Nucleus</location>
    </subcellularLocation>
</comment>
<evidence type="ECO:0000256" key="13">
    <source>
        <dbReference type="SAM" id="MobiDB-lite"/>
    </source>
</evidence>
<keyword evidence="7 12" id="KW-0863">Zinc-finger</keyword>
<dbReference type="Proteomes" id="UP000693946">
    <property type="component" value="Linkage Group LG1"/>
</dbReference>
<dbReference type="PANTHER" id="PTHR45931:SF2">
    <property type="entry name" value="E3 UBIQUITIN-PROTEIN LIGASE RNF6"/>
    <property type="match status" value="1"/>
</dbReference>
<sequence length="837" mass="90167">MFIRLVAFPSVALSSFNPASTSSYRAELNAPTGVRGGRRESRWKTSSQFVPFSCCCVSLSRYLLPKRRTSLGTNVAREVVQSGHCGNAAPLVPSWSERERRGKQPVHITAALSALFTVMEPPGGGDERQRQAERLRREEAYYHFINELSEEEYRLMRDGNLLGTPGEVTAEELRQRLDGAKERVSSQPRTEQRSQTADSGEQQSSSGEGEERGAVGRRGAGGTEPGTETSNGDSLLEWLNTFRRTGNATRSGQSGNQTWRAVSRTNPNSGEFRFSLEININHDQPEPGEHNDTADTAELPVTAPNTTSPSLHTASSFTNPRPSAISRPAPYPSSRPALSRRMQTRRTRTSTATLSMSPPALPAPEPLQAAAQRRGGTLHSLAPPSTVPNLPLEQTTPSQHQALNSEAEQGRDNIAASIDCPRVSPQSGSQAPAVGHESRGSRTRSRGRARRAAAGGGVSSRLSRRSRSPLHRIPITSTPPSSSGGSGSSINTVEPSNGTSSVSMETGAAVAEPAALTEPAVESGERDGESHVVGAGSSAARRHPTIMLDLQVRRIRPGENRDRDSIASRTRSRARVAENTVTFESDSGGFRRTISRSERAGIRTYVSTIRIPLRRISETGLGEPNSTALRSILRQIMTGFGELSSLMETEADSGTIAPSHADAIGTNSNATPASRLHSNESIVGQVGTGGVNQERVGLVGGEEDQGGQARLGGGGVVSTTEARAASRDTNNLVENGTLPILRLAHFFLLNDEEDDEHPRGLTKEQIDNLSTRTYGQASLEGEVGRACSVCINEYAQGNKLRRLPCSHEFHIHCIDRWLSENNTCPICRQPILTVHHD</sequence>
<dbReference type="GO" id="GO:0006511">
    <property type="term" value="P:ubiquitin-dependent protein catabolic process"/>
    <property type="evidence" value="ECO:0007669"/>
    <property type="project" value="TreeGrafter"/>
</dbReference>
<evidence type="ECO:0000256" key="12">
    <source>
        <dbReference type="PROSITE-ProRule" id="PRU00175"/>
    </source>
</evidence>
<keyword evidence="16" id="KW-1185">Reference proteome</keyword>
<dbReference type="InterPro" id="IPR001841">
    <property type="entry name" value="Znf_RING"/>
</dbReference>
<feature type="compositionally biased region" description="Polar residues" evidence="13">
    <location>
        <begin position="185"/>
        <end position="198"/>
    </location>
</feature>
<evidence type="ECO:0000256" key="2">
    <source>
        <dbReference type="ARBA" id="ARBA00004123"/>
    </source>
</evidence>
<dbReference type="Pfam" id="PF13639">
    <property type="entry name" value="zf-RING_2"/>
    <property type="match status" value="1"/>
</dbReference>
<evidence type="ECO:0000256" key="11">
    <source>
        <dbReference type="ARBA" id="ARBA00038418"/>
    </source>
</evidence>
<feature type="region of interest" description="Disordered" evidence="13">
    <location>
        <begin position="245"/>
        <end position="406"/>
    </location>
</feature>
<evidence type="ECO:0000256" key="7">
    <source>
        <dbReference type="ARBA" id="ARBA00022771"/>
    </source>
</evidence>
<evidence type="ECO:0000256" key="6">
    <source>
        <dbReference type="ARBA" id="ARBA00022723"/>
    </source>
</evidence>
<feature type="compositionally biased region" description="Low complexity" evidence="13">
    <location>
        <begin position="320"/>
        <end position="341"/>
    </location>
</feature>
<evidence type="ECO:0000256" key="9">
    <source>
        <dbReference type="ARBA" id="ARBA00022833"/>
    </source>
</evidence>
<evidence type="ECO:0000256" key="10">
    <source>
        <dbReference type="ARBA" id="ARBA00023242"/>
    </source>
</evidence>
<evidence type="ECO:0000256" key="8">
    <source>
        <dbReference type="ARBA" id="ARBA00022786"/>
    </source>
</evidence>
<feature type="compositionally biased region" description="Basic and acidic residues" evidence="13">
    <location>
        <begin position="283"/>
        <end position="293"/>
    </location>
</feature>
<dbReference type="GO" id="GO:0016567">
    <property type="term" value="P:protein ubiquitination"/>
    <property type="evidence" value="ECO:0007669"/>
    <property type="project" value="TreeGrafter"/>
</dbReference>
<dbReference type="AlphaFoldDB" id="A0AAV6T9N5"/>
<protein>
    <recommendedName>
        <fullName evidence="4">RING-type E3 ubiquitin transferase</fullName>
        <ecNumber evidence="4">2.3.2.27</ecNumber>
    </recommendedName>
</protein>
<evidence type="ECO:0000256" key="3">
    <source>
        <dbReference type="ARBA" id="ARBA00004906"/>
    </source>
</evidence>
<feature type="compositionally biased region" description="Polar residues" evidence="13">
    <location>
        <begin position="392"/>
        <end position="406"/>
    </location>
</feature>
<keyword evidence="8" id="KW-0833">Ubl conjugation pathway</keyword>
<dbReference type="InterPro" id="IPR058896">
    <property type="entry name" value="RNF6/12_N"/>
</dbReference>
<feature type="compositionally biased region" description="Polar residues" evidence="13">
    <location>
        <begin position="245"/>
        <end position="269"/>
    </location>
</feature>
<proteinExistence type="inferred from homology"/>
<evidence type="ECO:0000259" key="14">
    <source>
        <dbReference type="PROSITE" id="PS50089"/>
    </source>
</evidence>
<organism evidence="15 16">
    <name type="scientific">Solea senegalensis</name>
    <name type="common">Senegalese sole</name>
    <dbReference type="NCBI Taxonomy" id="28829"/>
    <lineage>
        <taxon>Eukaryota</taxon>
        <taxon>Metazoa</taxon>
        <taxon>Chordata</taxon>
        <taxon>Craniata</taxon>
        <taxon>Vertebrata</taxon>
        <taxon>Euteleostomi</taxon>
        <taxon>Actinopterygii</taxon>
        <taxon>Neopterygii</taxon>
        <taxon>Teleostei</taxon>
        <taxon>Neoteleostei</taxon>
        <taxon>Acanthomorphata</taxon>
        <taxon>Carangaria</taxon>
        <taxon>Pleuronectiformes</taxon>
        <taxon>Pleuronectoidei</taxon>
        <taxon>Soleidae</taxon>
        <taxon>Solea</taxon>
    </lineage>
</organism>
<reference evidence="15 16" key="1">
    <citation type="journal article" date="2021" name="Sci. Rep.">
        <title>Chromosome anchoring in Senegalese sole (Solea senegalensis) reveals sex-associated markers and genome rearrangements in flatfish.</title>
        <authorList>
            <person name="Guerrero-Cozar I."/>
            <person name="Gomez-Garrido J."/>
            <person name="Berbel C."/>
            <person name="Martinez-Blanch J.F."/>
            <person name="Alioto T."/>
            <person name="Claros M.G."/>
            <person name="Gagnaire P.A."/>
            <person name="Manchado M."/>
        </authorList>
    </citation>
    <scope>NUCLEOTIDE SEQUENCE [LARGE SCALE GENOMIC DNA]</scope>
    <source>
        <strain evidence="15">Sse05_10M</strain>
    </source>
</reference>
<dbReference type="EC" id="2.3.2.27" evidence="4"/>
<dbReference type="InterPro" id="IPR051834">
    <property type="entry name" value="RING_finger_E3_ligase"/>
</dbReference>
<feature type="compositionally biased region" description="Low complexity" evidence="13">
    <location>
        <begin position="473"/>
        <end position="483"/>
    </location>
</feature>
<evidence type="ECO:0000256" key="4">
    <source>
        <dbReference type="ARBA" id="ARBA00012483"/>
    </source>
</evidence>
<dbReference type="GO" id="GO:0061630">
    <property type="term" value="F:ubiquitin protein ligase activity"/>
    <property type="evidence" value="ECO:0007669"/>
    <property type="project" value="UniProtKB-EC"/>
</dbReference>
<evidence type="ECO:0000256" key="5">
    <source>
        <dbReference type="ARBA" id="ARBA00022679"/>
    </source>
</evidence>
<evidence type="ECO:0000313" key="15">
    <source>
        <dbReference type="EMBL" id="KAG7526270.1"/>
    </source>
</evidence>
<feature type="compositionally biased region" description="Polar residues" evidence="13">
    <location>
        <begin position="491"/>
        <end position="504"/>
    </location>
</feature>
<comment type="caution">
    <text evidence="15">The sequence shown here is derived from an EMBL/GenBank/DDBJ whole genome shotgun (WGS) entry which is preliminary data.</text>
</comment>
<dbReference type="PANTHER" id="PTHR45931">
    <property type="entry name" value="SI:CH211-59O9.10"/>
    <property type="match status" value="1"/>
</dbReference>
<name>A0AAV6T9N5_SOLSE</name>
<comment type="pathway">
    <text evidence="3">Protein modification; protein ubiquitination.</text>
</comment>
<feature type="region of interest" description="Disordered" evidence="13">
    <location>
        <begin position="419"/>
        <end position="546"/>
    </location>
</feature>
<dbReference type="GO" id="GO:0008270">
    <property type="term" value="F:zinc ion binding"/>
    <property type="evidence" value="ECO:0007669"/>
    <property type="project" value="UniProtKB-KW"/>
</dbReference>
<feature type="domain" description="RING-type" evidence="14">
    <location>
        <begin position="787"/>
        <end position="828"/>
    </location>
</feature>
<dbReference type="GO" id="GO:0045893">
    <property type="term" value="P:positive regulation of DNA-templated transcription"/>
    <property type="evidence" value="ECO:0007669"/>
    <property type="project" value="TreeGrafter"/>
</dbReference>
<accession>A0AAV6T9N5</accession>
<comment type="catalytic activity">
    <reaction evidence="1">
        <text>S-ubiquitinyl-[E2 ubiquitin-conjugating enzyme]-L-cysteine + [acceptor protein]-L-lysine = [E2 ubiquitin-conjugating enzyme]-L-cysteine + N(6)-ubiquitinyl-[acceptor protein]-L-lysine.</text>
        <dbReference type="EC" id="2.3.2.27"/>
    </reaction>
</comment>
<dbReference type="PROSITE" id="PS50089">
    <property type="entry name" value="ZF_RING_2"/>
    <property type="match status" value="1"/>
</dbReference>
<feature type="region of interest" description="Disordered" evidence="13">
    <location>
        <begin position="178"/>
        <end position="233"/>
    </location>
</feature>
<keyword evidence="5" id="KW-0808">Transferase</keyword>
<comment type="similarity">
    <text evidence="11">Belongs to the RNF12 family.</text>
</comment>
<keyword evidence="6" id="KW-0479">Metal-binding</keyword>
<keyword evidence="10" id="KW-0539">Nucleus</keyword>
<feature type="compositionally biased region" description="Polar residues" evidence="13">
    <location>
        <begin position="303"/>
        <end position="319"/>
    </location>
</feature>